<evidence type="ECO:0000256" key="1">
    <source>
        <dbReference type="ARBA" id="ARBA00000085"/>
    </source>
</evidence>
<keyword evidence="12" id="KW-0902">Two-component regulatory system</keyword>
<evidence type="ECO:0000256" key="3">
    <source>
        <dbReference type="ARBA" id="ARBA00012438"/>
    </source>
</evidence>
<gene>
    <name evidence="16" type="ORF">V757_02360</name>
</gene>
<evidence type="ECO:0000313" key="17">
    <source>
        <dbReference type="Proteomes" id="UP000018766"/>
    </source>
</evidence>
<keyword evidence="10" id="KW-0067">ATP-binding</keyword>
<dbReference type="InterPro" id="IPR050398">
    <property type="entry name" value="HssS/ArlS-like"/>
</dbReference>
<dbReference type="Pfam" id="PF00512">
    <property type="entry name" value="HisKA"/>
    <property type="match status" value="1"/>
</dbReference>
<dbReference type="SUPFAM" id="SSF47384">
    <property type="entry name" value="Homodimeric domain of signal transducing histidine kinase"/>
    <property type="match status" value="1"/>
</dbReference>
<dbReference type="EMBL" id="AYSV01000021">
    <property type="protein sequence ID" value="ETD72751.1"/>
    <property type="molecule type" value="Genomic_DNA"/>
</dbReference>
<evidence type="ECO:0000256" key="8">
    <source>
        <dbReference type="ARBA" id="ARBA00022741"/>
    </source>
</evidence>
<dbReference type="InterPro" id="IPR036890">
    <property type="entry name" value="HATPase_C_sf"/>
</dbReference>
<dbReference type="SMART" id="SM00387">
    <property type="entry name" value="HATPase_c"/>
    <property type="match status" value="1"/>
</dbReference>
<dbReference type="SMART" id="SM00388">
    <property type="entry name" value="HisKA"/>
    <property type="match status" value="1"/>
</dbReference>
<dbReference type="AlphaFoldDB" id="V8G9G4"/>
<comment type="catalytic activity">
    <reaction evidence="1">
        <text>ATP + protein L-histidine = ADP + protein N-phospho-L-histidine.</text>
        <dbReference type="EC" id="2.7.13.3"/>
    </reaction>
</comment>
<evidence type="ECO:0000259" key="15">
    <source>
        <dbReference type="PROSITE" id="PS50109"/>
    </source>
</evidence>
<dbReference type="Gene3D" id="3.30.565.10">
    <property type="entry name" value="Histidine kinase-like ATPase, C-terminal domain"/>
    <property type="match status" value="1"/>
</dbReference>
<evidence type="ECO:0000256" key="2">
    <source>
        <dbReference type="ARBA" id="ARBA00004651"/>
    </source>
</evidence>
<dbReference type="EC" id="2.7.13.3" evidence="3"/>
<keyword evidence="13 14" id="KW-0472">Membrane</keyword>
<feature type="transmembrane region" description="Helical" evidence="14">
    <location>
        <begin position="20"/>
        <end position="40"/>
    </location>
</feature>
<dbReference type="Proteomes" id="UP000018766">
    <property type="component" value="Unassembled WGS sequence"/>
</dbReference>
<keyword evidence="9" id="KW-0418">Kinase</keyword>
<dbReference type="CDD" id="cd00082">
    <property type="entry name" value="HisKA"/>
    <property type="match status" value="1"/>
</dbReference>
<dbReference type="InterPro" id="IPR003661">
    <property type="entry name" value="HisK_dim/P_dom"/>
</dbReference>
<name>V8G9G4_9BURK</name>
<keyword evidence="11 14" id="KW-1133">Transmembrane helix</keyword>
<dbReference type="InterPro" id="IPR003594">
    <property type="entry name" value="HATPase_dom"/>
</dbReference>
<dbReference type="GO" id="GO:0005886">
    <property type="term" value="C:plasma membrane"/>
    <property type="evidence" value="ECO:0007669"/>
    <property type="project" value="UniProtKB-SubCell"/>
</dbReference>
<evidence type="ECO:0000256" key="12">
    <source>
        <dbReference type="ARBA" id="ARBA00023012"/>
    </source>
</evidence>
<comment type="caution">
    <text evidence="16">The sequence shown here is derived from an EMBL/GenBank/DDBJ whole genome shotgun (WGS) entry which is preliminary data.</text>
</comment>
<keyword evidence="7 14" id="KW-0812">Transmembrane</keyword>
<accession>V8G9G4</accession>
<dbReference type="PANTHER" id="PTHR45528:SF1">
    <property type="entry name" value="SENSOR HISTIDINE KINASE CPXA"/>
    <property type="match status" value="1"/>
</dbReference>
<comment type="subcellular location">
    <subcellularLocation>
        <location evidence="2">Cell membrane</location>
        <topology evidence="2">Multi-pass membrane protein</topology>
    </subcellularLocation>
</comment>
<proteinExistence type="predicted"/>
<organism evidence="16 17">
    <name type="scientific">Pelistega indica</name>
    <dbReference type="NCBI Taxonomy" id="1414851"/>
    <lineage>
        <taxon>Bacteria</taxon>
        <taxon>Pseudomonadati</taxon>
        <taxon>Pseudomonadota</taxon>
        <taxon>Betaproteobacteria</taxon>
        <taxon>Burkholderiales</taxon>
        <taxon>Alcaligenaceae</taxon>
        <taxon>Pelistega</taxon>
    </lineage>
</organism>
<dbReference type="InterPro" id="IPR005467">
    <property type="entry name" value="His_kinase_dom"/>
</dbReference>
<protein>
    <recommendedName>
        <fullName evidence="3">histidine kinase</fullName>
        <ecNumber evidence="3">2.7.13.3</ecNumber>
    </recommendedName>
</protein>
<evidence type="ECO:0000256" key="7">
    <source>
        <dbReference type="ARBA" id="ARBA00022692"/>
    </source>
</evidence>
<keyword evidence="5" id="KW-0597">Phosphoprotein</keyword>
<evidence type="ECO:0000256" key="6">
    <source>
        <dbReference type="ARBA" id="ARBA00022679"/>
    </source>
</evidence>
<dbReference type="SUPFAM" id="SSF55874">
    <property type="entry name" value="ATPase domain of HSP90 chaperone/DNA topoisomerase II/histidine kinase"/>
    <property type="match status" value="1"/>
</dbReference>
<dbReference type="PROSITE" id="PS50109">
    <property type="entry name" value="HIS_KIN"/>
    <property type="match status" value="1"/>
</dbReference>
<dbReference type="GO" id="GO:0005524">
    <property type="term" value="F:ATP binding"/>
    <property type="evidence" value="ECO:0007669"/>
    <property type="project" value="UniProtKB-KW"/>
</dbReference>
<evidence type="ECO:0000256" key="13">
    <source>
        <dbReference type="ARBA" id="ARBA00023136"/>
    </source>
</evidence>
<keyword evidence="4" id="KW-1003">Cell membrane</keyword>
<evidence type="ECO:0000256" key="4">
    <source>
        <dbReference type="ARBA" id="ARBA00022475"/>
    </source>
</evidence>
<evidence type="ECO:0000256" key="11">
    <source>
        <dbReference type="ARBA" id="ARBA00022989"/>
    </source>
</evidence>
<dbReference type="Pfam" id="PF02518">
    <property type="entry name" value="HATPase_c"/>
    <property type="match status" value="1"/>
</dbReference>
<evidence type="ECO:0000313" key="16">
    <source>
        <dbReference type="EMBL" id="ETD72751.1"/>
    </source>
</evidence>
<dbReference type="Gene3D" id="1.10.287.130">
    <property type="match status" value="1"/>
</dbReference>
<dbReference type="GO" id="GO:0000155">
    <property type="term" value="F:phosphorelay sensor kinase activity"/>
    <property type="evidence" value="ECO:0007669"/>
    <property type="project" value="InterPro"/>
</dbReference>
<dbReference type="OrthoDB" id="9121563at2"/>
<dbReference type="Gene3D" id="6.10.340.10">
    <property type="match status" value="1"/>
</dbReference>
<evidence type="ECO:0000256" key="9">
    <source>
        <dbReference type="ARBA" id="ARBA00022777"/>
    </source>
</evidence>
<dbReference type="InterPro" id="IPR036097">
    <property type="entry name" value="HisK_dim/P_sf"/>
</dbReference>
<keyword evidence="17" id="KW-1185">Reference proteome</keyword>
<sequence>MFYAKNITVFENKETLFARLLWGIGLLMVIFSAFLAYLASGRLAKPWQQMTQSIANTPIGKEIPSINEDYEEKELHEIAVNFNHFTSELNAYVKRENAMLSLASHELRTPIAVIAGALDIIESRDQLTEKDKITVARIRAASDEMGMNIDVLLKLARNKHQANTVNEVFVLNELLAQVKEDLSNIYPEERISLQGDKNIVVNSDITMVKMLIRNLVQNALHHTRGKIAILLNENSIDIVDEGQGLSKEQQNRLLQDTQIAGLDGLGLYIVRLLSERVNWPLSIVKTDANGTILRLDFRLSLVTVTLV</sequence>
<dbReference type="RefSeq" id="WP_023949499.1">
    <property type="nucleotide sequence ID" value="NZ_AYSV01000021.1"/>
</dbReference>
<dbReference type="PANTHER" id="PTHR45528">
    <property type="entry name" value="SENSOR HISTIDINE KINASE CPXA"/>
    <property type="match status" value="1"/>
</dbReference>
<evidence type="ECO:0000256" key="14">
    <source>
        <dbReference type="SAM" id="Phobius"/>
    </source>
</evidence>
<reference evidence="16 17" key="1">
    <citation type="submission" date="2013-11" db="EMBL/GenBank/DDBJ databases">
        <title>Genomic analysis of Pelistega sp. HM-7.</title>
        <authorList>
            <person name="Kumbhare S.V."/>
            <person name="Shetty S.A."/>
            <person name="Sharma O."/>
            <person name="Dhotre D.P."/>
        </authorList>
    </citation>
    <scope>NUCLEOTIDE SEQUENCE [LARGE SCALE GENOMIC DNA]</scope>
    <source>
        <strain evidence="16 17">HM-7</strain>
    </source>
</reference>
<evidence type="ECO:0000256" key="5">
    <source>
        <dbReference type="ARBA" id="ARBA00022553"/>
    </source>
</evidence>
<keyword evidence="8" id="KW-0547">Nucleotide-binding</keyword>
<evidence type="ECO:0000256" key="10">
    <source>
        <dbReference type="ARBA" id="ARBA00022840"/>
    </source>
</evidence>
<keyword evidence="6" id="KW-0808">Transferase</keyword>
<feature type="domain" description="Histidine kinase" evidence="15">
    <location>
        <begin position="102"/>
        <end position="301"/>
    </location>
</feature>